<evidence type="ECO:0000256" key="7">
    <source>
        <dbReference type="PROSITE-ProRule" id="PRU01091"/>
    </source>
</evidence>
<dbReference type="SMART" id="SM00448">
    <property type="entry name" value="REC"/>
    <property type="match status" value="1"/>
</dbReference>
<dbReference type="GO" id="GO:0006355">
    <property type="term" value="P:regulation of DNA-templated transcription"/>
    <property type="evidence" value="ECO:0007669"/>
    <property type="project" value="InterPro"/>
</dbReference>
<dbReference type="PANTHER" id="PTHR48111">
    <property type="entry name" value="REGULATOR OF RPOS"/>
    <property type="match status" value="1"/>
</dbReference>
<dbReference type="Pfam" id="PF00486">
    <property type="entry name" value="Trans_reg_C"/>
    <property type="match status" value="1"/>
</dbReference>
<dbReference type="EMBL" id="FMYF01000011">
    <property type="protein sequence ID" value="SDB95195.1"/>
    <property type="molecule type" value="Genomic_DNA"/>
</dbReference>
<dbReference type="GO" id="GO:0000156">
    <property type="term" value="F:phosphorelay response regulator activity"/>
    <property type="evidence" value="ECO:0007669"/>
    <property type="project" value="TreeGrafter"/>
</dbReference>
<dbReference type="AlphaFoldDB" id="A0A1G6HMT0"/>
<dbReference type="GO" id="GO:0000976">
    <property type="term" value="F:transcription cis-regulatory region binding"/>
    <property type="evidence" value="ECO:0007669"/>
    <property type="project" value="TreeGrafter"/>
</dbReference>
<dbReference type="CDD" id="cd17574">
    <property type="entry name" value="REC_OmpR"/>
    <property type="match status" value="1"/>
</dbReference>
<accession>A0A1G6HMT0</accession>
<protein>
    <submittedName>
        <fullName evidence="10">Two-component system, OmpR family, KDP operon response regulator KdpE/two-component system, OmpR family, response regulator RegX3</fullName>
    </submittedName>
</protein>
<dbReference type="PROSITE" id="PS51755">
    <property type="entry name" value="OMPR_PHOB"/>
    <property type="match status" value="1"/>
</dbReference>
<evidence type="ECO:0000313" key="11">
    <source>
        <dbReference type="Proteomes" id="UP000199086"/>
    </source>
</evidence>
<dbReference type="SMART" id="SM00862">
    <property type="entry name" value="Trans_reg_C"/>
    <property type="match status" value="1"/>
</dbReference>
<dbReference type="PROSITE" id="PS50110">
    <property type="entry name" value="RESPONSE_REGULATORY"/>
    <property type="match status" value="1"/>
</dbReference>
<dbReference type="InterPro" id="IPR001867">
    <property type="entry name" value="OmpR/PhoB-type_DNA-bd"/>
</dbReference>
<reference evidence="10 11" key="1">
    <citation type="submission" date="2016-06" db="EMBL/GenBank/DDBJ databases">
        <authorList>
            <person name="Olsen C.W."/>
            <person name="Carey S."/>
            <person name="Hinshaw L."/>
            <person name="Karasin A.I."/>
        </authorList>
    </citation>
    <scope>NUCLEOTIDE SEQUENCE [LARGE SCALE GENOMIC DNA]</scope>
    <source>
        <strain evidence="10 11">LZ-22</strain>
    </source>
</reference>
<evidence type="ECO:0000259" key="8">
    <source>
        <dbReference type="PROSITE" id="PS50110"/>
    </source>
</evidence>
<sequence>MGSIGANRHATHLTALLVDDDPEFQATLGESLRVFGNVDVWSAATGQDALARIEVEEPDVVLVDLGLPDISGHELIRRVRELSVSLPVIVLSARNDESNRIVALDLGADDYLTKPFSALELVARINAVLRRSRTPETSAPLDFGDLTIDVAAREVTVGDVLVPLTAKEFDLLVCLASSPRRVFTANQLLLYVWAAQPGWQSTSTVKEHIHRLRTKLSLSPTAQRHVVTVHRMGYRFDPDPA</sequence>
<gene>
    <name evidence="10" type="ORF">GA0111570_11175</name>
</gene>
<evidence type="ECO:0000256" key="6">
    <source>
        <dbReference type="PROSITE-ProRule" id="PRU00169"/>
    </source>
</evidence>
<dbReference type="CDD" id="cd00383">
    <property type="entry name" value="trans_reg_C"/>
    <property type="match status" value="1"/>
</dbReference>
<dbReference type="InterPro" id="IPR036388">
    <property type="entry name" value="WH-like_DNA-bd_sf"/>
</dbReference>
<evidence type="ECO:0000256" key="5">
    <source>
        <dbReference type="ARBA" id="ARBA00023163"/>
    </source>
</evidence>
<dbReference type="STRING" id="1577474.GA0111570_11175"/>
<feature type="DNA-binding region" description="OmpR/PhoB-type" evidence="7">
    <location>
        <begin position="138"/>
        <end position="238"/>
    </location>
</feature>
<dbReference type="Proteomes" id="UP000199086">
    <property type="component" value="Unassembled WGS sequence"/>
</dbReference>
<feature type="modified residue" description="4-aspartylphosphate" evidence="6">
    <location>
        <position position="64"/>
    </location>
</feature>
<dbReference type="Pfam" id="PF00072">
    <property type="entry name" value="Response_reg"/>
    <property type="match status" value="1"/>
</dbReference>
<keyword evidence="11" id="KW-1185">Reference proteome</keyword>
<evidence type="ECO:0000313" key="10">
    <source>
        <dbReference type="EMBL" id="SDB95195.1"/>
    </source>
</evidence>
<name>A0A1G6HMT0_9ACTN</name>
<dbReference type="InterPro" id="IPR039420">
    <property type="entry name" value="WalR-like"/>
</dbReference>
<dbReference type="Gene3D" id="3.40.50.2300">
    <property type="match status" value="1"/>
</dbReference>
<dbReference type="GO" id="GO:0005829">
    <property type="term" value="C:cytosol"/>
    <property type="evidence" value="ECO:0007669"/>
    <property type="project" value="TreeGrafter"/>
</dbReference>
<dbReference type="Gene3D" id="6.10.250.690">
    <property type="match status" value="1"/>
</dbReference>
<keyword evidence="2" id="KW-0902">Two-component regulatory system</keyword>
<feature type="domain" description="Response regulatory" evidence="8">
    <location>
        <begin position="14"/>
        <end position="129"/>
    </location>
</feature>
<evidence type="ECO:0000259" key="9">
    <source>
        <dbReference type="PROSITE" id="PS51755"/>
    </source>
</evidence>
<keyword evidence="5" id="KW-0804">Transcription</keyword>
<proteinExistence type="predicted"/>
<dbReference type="GO" id="GO:0032993">
    <property type="term" value="C:protein-DNA complex"/>
    <property type="evidence" value="ECO:0007669"/>
    <property type="project" value="TreeGrafter"/>
</dbReference>
<evidence type="ECO:0000256" key="3">
    <source>
        <dbReference type="ARBA" id="ARBA00023015"/>
    </source>
</evidence>
<keyword evidence="3" id="KW-0805">Transcription regulation</keyword>
<feature type="domain" description="OmpR/PhoB-type" evidence="9">
    <location>
        <begin position="138"/>
        <end position="238"/>
    </location>
</feature>
<dbReference type="SUPFAM" id="SSF52172">
    <property type="entry name" value="CheY-like"/>
    <property type="match status" value="1"/>
</dbReference>
<dbReference type="PANTHER" id="PTHR48111:SF1">
    <property type="entry name" value="TWO-COMPONENT RESPONSE REGULATOR ORR33"/>
    <property type="match status" value="1"/>
</dbReference>
<evidence type="ECO:0000256" key="4">
    <source>
        <dbReference type="ARBA" id="ARBA00023125"/>
    </source>
</evidence>
<organism evidence="10 11">
    <name type="scientific">Raineyella antarctica</name>
    <dbReference type="NCBI Taxonomy" id="1577474"/>
    <lineage>
        <taxon>Bacteria</taxon>
        <taxon>Bacillati</taxon>
        <taxon>Actinomycetota</taxon>
        <taxon>Actinomycetes</taxon>
        <taxon>Propionibacteriales</taxon>
        <taxon>Propionibacteriaceae</taxon>
        <taxon>Raineyella</taxon>
    </lineage>
</organism>
<dbReference type="InterPro" id="IPR001789">
    <property type="entry name" value="Sig_transdc_resp-reg_receiver"/>
</dbReference>
<keyword evidence="1 6" id="KW-0597">Phosphoprotein</keyword>
<evidence type="ECO:0000256" key="1">
    <source>
        <dbReference type="ARBA" id="ARBA00022553"/>
    </source>
</evidence>
<evidence type="ECO:0000256" key="2">
    <source>
        <dbReference type="ARBA" id="ARBA00023012"/>
    </source>
</evidence>
<keyword evidence="4 7" id="KW-0238">DNA-binding</keyword>
<dbReference type="InterPro" id="IPR011006">
    <property type="entry name" value="CheY-like_superfamily"/>
</dbReference>
<dbReference type="Gene3D" id="1.10.10.10">
    <property type="entry name" value="Winged helix-like DNA-binding domain superfamily/Winged helix DNA-binding domain"/>
    <property type="match status" value="1"/>
</dbReference>